<feature type="compositionally biased region" description="Low complexity" evidence="1">
    <location>
        <begin position="175"/>
        <end position="187"/>
    </location>
</feature>
<reference evidence="2" key="1">
    <citation type="submission" date="2020-07" db="EMBL/GenBank/DDBJ databases">
        <title>Ethylene signaling mediates host invasion by parasitic plants.</title>
        <authorList>
            <person name="Yoshida S."/>
        </authorList>
    </citation>
    <scope>NUCLEOTIDE SEQUENCE</scope>
    <source>
        <strain evidence="2">Okayama</strain>
    </source>
</reference>
<dbReference type="PANTHER" id="PTHR31604">
    <property type="entry name" value="PROTEIN LATERAL ROOT PRIMORDIUM 1"/>
    <property type="match status" value="1"/>
</dbReference>
<dbReference type="GO" id="GO:0045893">
    <property type="term" value="P:positive regulation of DNA-templated transcription"/>
    <property type="evidence" value="ECO:0007669"/>
    <property type="project" value="TreeGrafter"/>
</dbReference>
<feature type="compositionally biased region" description="Gly residues" evidence="1">
    <location>
        <begin position="9"/>
        <end position="19"/>
    </location>
</feature>
<dbReference type="Proteomes" id="UP000653305">
    <property type="component" value="Unassembled WGS sequence"/>
</dbReference>
<evidence type="ECO:0000313" key="2">
    <source>
        <dbReference type="EMBL" id="GFQ05581.1"/>
    </source>
</evidence>
<dbReference type="GO" id="GO:0003677">
    <property type="term" value="F:DNA binding"/>
    <property type="evidence" value="ECO:0007669"/>
    <property type="project" value="TreeGrafter"/>
</dbReference>
<dbReference type="Pfam" id="PF05142">
    <property type="entry name" value="DUF702"/>
    <property type="match status" value="1"/>
</dbReference>
<comment type="caution">
    <text evidence="2">The sequence shown here is derived from an EMBL/GenBank/DDBJ whole genome shotgun (WGS) entry which is preliminary data.</text>
</comment>
<dbReference type="InterPro" id="IPR006511">
    <property type="entry name" value="SHI_C"/>
</dbReference>
<evidence type="ECO:0000256" key="1">
    <source>
        <dbReference type="SAM" id="MobiDB-lite"/>
    </source>
</evidence>
<feature type="compositionally biased region" description="Basic and acidic residues" evidence="1">
    <location>
        <begin position="194"/>
        <end position="210"/>
    </location>
</feature>
<evidence type="ECO:0000313" key="3">
    <source>
        <dbReference type="Proteomes" id="UP000653305"/>
    </source>
</evidence>
<organism evidence="2 3">
    <name type="scientific">Phtheirospermum japonicum</name>
    <dbReference type="NCBI Taxonomy" id="374723"/>
    <lineage>
        <taxon>Eukaryota</taxon>
        <taxon>Viridiplantae</taxon>
        <taxon>Streptophyta</taxon>
        <taxon>Embryophyta</taxon>
        <taxon>Tracheophyta</taxon>
        <taxon>Spermatophyta</taxon>
        <taxon>Magnoliopsida</taxon>
        <taxon>eudicotyledons</taxon>
        <taxon>Gunneridae</taxon>
        <taxon>Pentapetalae</taxon>
        <taxon>asterids</taxon>
        <taxon>lamiids</taxon>
        <taxon>Lamiales</taxon>
        <taxon>Orobanchaceae</taxon>
        <taxon>Orobanchaceae incertae sedis</taxon>
        <taxon>Phtheirospermum</taxon>
    </lineage>
</organism>
<dbReference type="InterPro" id="IPR007818">
    <property type="entry name" value="SHI"/>
</dbReference>
<gene>
    <name evidence="2" type="ORF">PHJA_002702200</name>
</gene>
<dbReference type="PANTHER" id="PTHR31604:SF2">
    <property type="entry name" value="PROTEIN SHI RELATED SEQUENCE 7"/>
    <property type="match status" value="1"/>
</dbReference>
<dbReference type="EMBL" id="BMAC01001092">
    <property type="protein sequence ID" value="GFQ05581.1"/>
    <property type="molecule type" value="Genomic_DNA"/>
</dbReference>
<accession>A0A830D063</accession>
<feature type="region of interest" description="Disordered" evidence="1">
    <location>
        <begin position="1"/>
        <end position="38"/>
    </location>
</feature>
<sequence>MAGFFSLSGGLGVGGGGRGTAAAESSSHNNPSSEINPESWFLYRNEEIQYKGFRALAATAAAAAGELPPARRRGEPQPAPGSLRLSRRARRGPQPRQWLPHLRRPPPPVAEVELPDDEEQRRRRRRDQLPGLREPGEEGLLAHEVPNLLQEPRVSMPDAREEHVGPRGKRRERQQQLATIQQQQQQQQPPPDQNQRRATTERESGKRQRENPTGASNSLVCTRIPTSTSGLELGHFPSEVSSEAVFRCVRVSAIEDAEDQFAYQTAVNICGHVFKGILYDQGTESQYMAAGETSSGGGSVSAGGAAAQQLNLITGGSAATTSSAAAPFLDTSLYPAPINSFIAGTQFFPPPRS</sequence>
<keyword evidence="3" id="KW-1185">Reference proteome</keyword>
<proteinExistence type="predicted"/>
<dbReference type="NCBIfam" id="TIGR01624">
    <property type="entry name" value="LRP1_Cterm"/>
    <property type="match status" value="1"/>
</dbReference>
<dbReference type="GO" id="GO:0005634">
    <property type="term" value="C:nucleus"/>
    <property type="evidence" value="ECO:0007669"/>
    <property type="project" value="TreeGrafter"/>
</dbReference>
<feature type="compositionally biased region" description="Polar residues" evidence="1">
    <location>
        <begin position="211"/>
        <end position="221"/>
    </location>
</feature>
<feature type="region of interest" description="Disordered" evidence="1">
    <location>
        <begin position="61"/>
        <end position="221"/>
    </location>
</feature>
<name>A0A830D063_9LAMI</name>
<dbReference type="AlphaFoldDB" id="A0A830D063"/>
<dbReference type="OrthoDB" id="692274at2759"/>
<protein>
    <submittedName>
        <fullName evidence="2">Protein shi related sequence 1</fullName>
    </submittedName>
</protein>
<dbReference type="GO" id="GO:0003700">
    <property type="term" value="F:DNA-binding transcription factor activity"/>
    <property type="evidence" value="ECO:0007669"/>
    <property type="project" value="InterPro"/>
</dbReference>